<protein>
    <recommendedName>
        <fullName evidence="2">ATP-grasp domain-containing protein</fullName>
    </recommendedName>
</protein>
<dbReference type="AlphaFoldDB" id="A0A1F7VCJ4"/>
<dbReference type="EMBL" id="MGER01000045">
    <property type="protein sequence ID" value="OGL87868.1"/>
    <property type="molecule type" value="Genomic_DNA"/>
</dbReference>
<organism evidence="3 4">
    <name type="scientific">Candidatus Uhrbacteria bacterium RIFCSPLOWO2_02_FULL_49_11</name>
    <dbReference type="NCBI Taxonomy" id="1802409"/>
    <lineage>
        <taxon>Bacteria</taxon>
        <taxon>Candidatus Uhriibacteriota</taxon>
    </lineage>
</organism>
<evidence type="ECO:0000256" key="1">
    <source>
        <dbReference type="PROSITE-ProRule" id="PRU00409"/>
    </source>
</evidence>
<evidence type="ECO:0000313" key="3">
    <source>
        <dbReference type="EMBL" id="OGL87868.1"/>
    </source>
</evidence>
<keyword evidence="1" id="KW-0067">ATP-binding</keyword>
<evidence type="ECO:0000313" key="4">
    <source>
        <dbReference type="Proteomes" id="UP000178264"/>
    </source>
</evidence>
<keyword evidence="1" id="KW-0547">Nucleotide-binding</keyword>
<gene>
    <name evidence="3" type="ORF">A3I42_03485</name>
</gene>
<comment type="caution">
    <text evidence="3">The sequence shown here is derived from an EMBL/GenBank/DDBJ whole genome shotgun (WGS) entry which is preliminary data.</text>
</comment>
<dbReference type="Proteomes" id="UP000178264">
    <property type="component" value="Unassembled WGS sequence"/>
</dbReference>
<proteinExistence type="predicted"/>
<feature type="domain" description="ATP-grasp" evidence="2">
    <location>
        <begin position="104"/>
        <end position="322"/>
    </location>
</feature>
<dbReference type="InterPro" id="IPR011761">
    <property type="entry name" value="ATP-grasp"/>
</dbReference>
<dbReference type="InterPro" id="IPR003806">
    <property type="entry name" value="ATP-grasp_PylC-type"/>
</dbReference>
<dbReference type="Pfam" id="PF02655">
    <property type="entry name" value="ATP-grasp_3"/>
    <property type="match status" value="1"/>
</dbReference>
<sequence>MTLFYITRDVERAVGLLGAIDDYYIITNSSPLAEAVRDKHNDRLVVISRQEKLSTLALMRNKEVQDVITQLSKDNPSHIVVFKNSRQIEEECKRLDLRLLNPSVELSRKIENKMSQYAWLREEKSALIEVATPMSTIGELCQCDFGTLIDQFGEGFILQYNTGHTGSGTKRIYHEYEWKNEVERFPRRVVKISRYIAGKAYTINACVIGNEVICGRTSEQITGKPELTNNPFATVGNDWSNVSDGIHNKVKKIATEIGYYMKEDGWRGLFGIDVVMPADDDAHPGYLIEINARQPASASLESQIQNEKKEVSTMEWHMKALTAINQNSKFKIQNEGVPAEQYNGIQLFFRNIENRPVQLKNEFMPGRYKVSEKGVEFIEKATSVAETQKGEFFAFSISQADKVKPGGELLRIQSKQGIVDTFGKNYQDVMKNIRRQLYVEI</sequence>
<accession>A0A1F7VCJ4</accession>
<dbReference type="GO" id="GO:0046872">
    <property type="term" value="F:metal ion binding"/>
    <property type="evidence" value="ECO:0007669"/>
    <property type="project" value="InterPro"/>
</dbReference>
<dbReference type="PROSITE" id="PS50975">
    <property type="entry name" value="ATP_GRASP"/>
    <property type="match status" value="1"/>
</dbReference>
<dbReference type="SUPFAM" id="SSF56059">
    <property type="entry name" value="Glutathione synthetase ATP-binding domain-like"/>
    <property type="match status" value="1"/>
</dbReference>
<name>A0A1F7VCJ4_9BACT</name>
<evidence type="ECO:0000259" key="2">
    <source>
        <dbReference type="PROSITE" id="PS50975"/>
    </source>
</evidence>
<reference evidence="3 4" key="1">
    <citation type="journal article" date="2016" name="Nat. Commun.">
        <title>Thousands of microbial genomes shed light on interconnected biogeochemical processes in an aquifer system.</title>
        <authorList>
            <person name="Anantharaman K."/>
            <person name="Brown C.T."/>
            <person name="Hug L.A."/>
            <person name="Sharon I."/>
            <person name="Castelle C.J."/>
            <person name="Probst A.J."/>
            <person name="Thomas B.C."/>
            <person name="Singh A."/>
            <person name="Wilkins M.J."/>
            <person name="Karaoz U."/>
            <person name="Brodie E.L."/>
            <person name="Williams K.H."/>
            <person name="Hubbard S.S."/>
            <person name="Banfield J.F."/>
        </authorList>
    </citation>
    <scope>NUCLEOTIDE SEQUENCE [LARGE SCALE GENOMIC DNA]</scope>
</reference>
<dbReference type="GO" id="GO:0005524">
    <property type="term" value="F:ATP binding"/>
    <property type="evidence" value="ECO:0007669"/>
    <property type="project" value="UniProtKB-UniRule"/>
</dbReference>
<dbReference type="Gene3D" id="3.30.470.20">
    <property type="entry name" value="ATP-grasp fold, B domain"/>
    <property type="match status" value="1"/>
</dbReference>